<feature type="domain" description="Major facilitator superfamily (MFS) profile" evidence="4">
    <location>
        <begin position="460"/>
        <end position="662"/>
    </location>
</feature>
<feature type="region of interest" description="Disordered" evidence="2">
    <location>
        <begin position="254"/>
        <end position="274"/>
    </location>
</feature>
<feature type="region of interest" description="Disordered" evidence="2">
    <location>
        <begin position="381"/>
        <end position="400"/>
    </location>
</feature>
<feature type="transmembrane region" description="Helical" evidence="3">
    <location>
        <begin position="465"/>
        <end position="489"/>
    </location>
</feature>
<feature type="transmembrane region" description="Helical" evidence="3">
    <location>
        <begin position="501"/>
        <end position="522"/>
    </location>
</feature>
<dbReference type="InterPro" id="IPR011701">
    <property type="entry name" value="MFS"/>
</dbReference>
<evidence type="ECO:0000256" key="3">
    <source>
        <dbReference type="SAM" id="Phobius"/>
    </source>
</evidence>
<evidence type="ECO:0000256" key="2">
    <source>
        <dbReference type="SAM" id="MobiDB-lite"/>
    </source>
</evidence>
<organism evidence="5">
    <name type="scientific">Nyssomyia neivai</name>
    <dbReference type="NCBI Taxonomy" id="330878"/>
    <lineage>
        <taxon>Eukaryota</taxon>
        <taxon>Metazoa</taxon>
        <taxon>Ecdysozoa</taxon>
        <taxon>Arthropoda</taxon>
        <taxon>Hexapoda</taxon>
        <taxon>Insecta</taxon>
        <taxon>Pterygota</taxon>
        <taxon>Neoptera</taxon>
        <taxon>Endopterygota</taxon>
        <taxon>Diptera</taxon>
        <taxon>Nematocera</taxon>
        <taxon>Psychodoidea</taxon>
        <taxon>Psychodidae</taxon>
        <taxon>Nyssomyia</taxon>
    </lineage>
</organism>
<keyword evidence="3" id="KW-1133">Transmembrane helix</keyword>
<feature type="transmembrane region" description="Helical" evidence="3">
    <location>
        <begin position="70"/>
        <end position="88"/>
    </location>
</feature>
<evidence type="ECO:0000313" key="5">
    <source>
        <dbReference type="EMBL" id="JAV04925.1"/>
    </source>
</evidence>
<keyword evidence="3" id="KW-0472">Membrane</keyword>
<dbReference type="SUPFAM" id="SSF103473">
    <property type="entry name" value="MFS general substrate transporter"/>
    <property type="match status" value="1"/>
</dbReference>
<feature type="transmembrane region" description="Helical" evidence="3">
    <location>
        <begin position="619"/>
        <end position="640"/>
    </location>
</feature>
<feature type="transmembrane region" description="Helical" evidence="3">
    <location>
        <begin position="28"/>
        <end position="50"/>
    </location>
</feature>
<dbReference type="InterPro" id="IPR050327">
    <property type="entry name" value="Proton-linked_MCT"/>
</dbReference>
<keyword evidence="3" id="KW-0812">Transmembrane</keyword>
<feature type="compositionally biased region" description="Basic and acidic residues" evidence="2">
    <location>
        <begin position="256"/>
        <end position="274"/>
    </location>
</feature>
<dbReference type="EMBL" id="GFDF01009159">
    <property type="protein sequence ID" value="JAV04925.1"/>
    <property type="molecule type" value="Transcribed_RNA"/>
</dbReference>
<feature type="transmembrane region" description="Helical" evidence="3">
    <location>
        <begin position="591"/>
        <end position="613"/>
    </location>
</feature>
<feature type="transmembrane region" description="Helical" evidence="3">
    <location>
        <begin position="534"/>
        <end position="552"/>
    </location>
</feature>
<dbReference type="PROSITE" id="PS50850">
    <property type="entry name" value="MFS"/>
    <property type="match status" value="1"/>
</dbReference>
<dbReference type="Gene3D" id="1.20.1250.20">
    <property type="entry name" value="MFS general substrate transporter like domains"/>
    <property type="match status" value="2"/>
</dbReference>
<dbReference type="GO" id="GO:0016020">
    <property type="term" value="C:membrane"/>
    <property type="evidence" value="ECO:0007669"/>
    <property type="project" value="UniProtKB-SubCell"/>
</dbReference>
<proteinExistence type="predicted"/>
<dbReference type="PANTHER" id="PTHR11360:SF237">
    <property type="entry name" value="MONOCARBOXYLATE TRANSPORTER 12-B-LIKE PROTEIN"/>
    <property type="match status" value="1"/>
</dbReference>
<feature type="transmembrane region" description="Helical" evidence="3">
    <location>
        <begin position="184"/>
        <end position="207"/>
    </location>
</feature>
<protein>
    <submittedName>
        <fullName evidence="5">Putative monocarboxylate transporter</fullName>
    </submittedName>
</protein>
<feature type="transmembrane region" description="Helical" evidence="3">
    <location>
        <begin position="125"/>
        <end position="147"/>
    </location>
</feature>
<name>A0A1L8DEV9_9DIPT</name>
<accession>A0A1L8DEV9</accession>
<feature type="transmembrane region" description="Helical" evidence="3">
    <location>
        <begin position="100"/>
        <end position="119"/>
    </location>
</feature>
<dbReference type="PANTHER" id="PTHR11360">
    <property type="entry name" value="MONOCARBOXYLATE TRANSPORTER"/>
    <property type="match status" value="1"/>
</dbReference>
<feature type="transmembrane region" description="Helical" evidence="3">
    <location>
        <begin position="159"/>
        <end position="178"/>
    </location>
</feature>
<comment type="subcellular location">
    <subcellularLocation>
        <location evidence="1">Membrane</location>
        <topology evidence="1">Multi-pass membrane protein</topology>
    </subcellularLocation>
</comment>
<dbReference type="GO" id="GO:0008028">
    <property type="term" value="F:monocarboxylic acid transmembrane transporter activity"/>
    <property type="evidence" value="ECO:0007669"/>
    <property type="project" value="TreeGrafter"/>
</dbReference>
<dbReference type="Pfam" id="PF07690">
    <property type="entry name" value="MFS_1"/>
    <property type="match status" value="2"/>
</dbReference>
<sequence>MGVREEIIVEENEDAAEKEVVKKVPPDGGWGFVVILAYGLANAIVIPVLQTFGLIFNDKFKEMQLTATDSAMIVNVASAVGMGMGLFNGPLLRIYGYRKVSVASGVFFSIGLILTSWASTFTHFIITYSILTAIGFGMATSGFSLALNSYFVVRRNKAVGIAITITGLGPIFFPQFVTYLLGNYGVQGCVLIIGAFALHIVLAGLLLQPIKWHMVDAKPTTETLPKEIEMQPVSVMKADHFRIDSKRSSISSYHTVEPKTESLPRRTPEKKEEMWELSDDEEMYMEYPYRRISIDHNADIQSIYGFEVIHPMKLTLGSQSCSKTPELPNVRKCATIADLERVRNDMGSPPPSPGPLGAIPKKRWFETGSLDTVNLGSSMKIFDDPRRSHPGSRRGSRITEEVDEEEAKALTNGKTKCQNRAYNRTFSSESYYANLPIRKPLKKRFKRRMRSVAKFFDFDLLRDPIYVNMMLGMSIAVFAELNFSLFTPFILADMNFTTEEIASVMSLLAISDIIFRFLAPFIGDYFKQSSRRMYMYSLVLLIIARSCVPFATTHSIMLGVGVFLGIAKGIRSVYMSLVIPNYVSIDKLGSASGIQMVTNGILLLAIGPLMGVIRDLSGSYVWCIIFINIVTATTLIMWTVEMLYQRYKISHAEEHPEVNEKK</sequence>
<dbReference type="InterPro" id="IPR020846">
    <property type="entry name" value="MFS_dom"/>
</dbReference>
<evidence type="ECO:0000256" key="1">
    <source>
        <dbReference type="ARBA" id="ARBA00004141"/>
    </source>
</evidence>
<dbReference type="InterPro" id="IPR036259">
    <property type="entry name" value="MFS_trans_sf"/>
</dbReference>
<reference evidence="5" key="1">
    <citation type="submission" date="2016-12" db="EMBL/GenBank/DDBJ databases">
        <title>An insight into the sialome and mialome of the sand fly, Nyssomyia neivai.</title>
        <authorList>
            <person name="Sebastian V."/>
            <person name="Goulart T.M."/>
            <person name="Oliveira W."/>
            <person name="Calvo E."/>
            <person name="Oliveira L.F."/>
            <person name="Pinto M.C."/>
            <person name="Rosselino A.M."/>
            <person name="Ribeiro J.M."/>
        </authorList>
    </citation>
    <scope>NUCLEOTIDE SEQUENCE</scope>
</reference>
<dbReference type="AlphaFoldDB" id="A0A1L8DEV9"/>
<evidence type="ECO:0000259" key="4">
    <source>
        <dbReference type="PROSITE" id="PS50850"/>
    </source>
</evidence>